<keyword evidence="2" id="KW-1185">Reference proteome</keyword>
<evidence type="ECO:0000313" key="1">
    <source>
        <dbReference type="EMBL" id="KAF5777169.1"/>
    </source>
</evidence>
<protein>
    <submittedName>
        <fullName evidence="1">Uncharacterized protein</fullName>
    </submittedName>
</protein>
<sequence>MSCGKAGTRTFELSIFRLQCHGNLAWITRNRLTTAGFRIVRLLVDIIEACISHLSKLMVMLMMYLPLVNSFRGFLGYEFNTGVQSKSLMVNDYKIHLNLVI</sequence>
<reference evidence="1" key="1">
    <citation type="journal article" date="2017" name="Nature">
        <title>The sunflower genome provides insights into oil metabolism, flowering and Asterid evolution.</title>
        <authorList>
            <person name="Badouin H."/>
            <person name="Gouzy J."/>
            <person name="Grassa C.J."/>
            <person name="Murat F."/>
            <person name="Staton S.E."/>
            <person name="Cottret L."/>
            <person name="Lelandais-Briere C."/>
            <person name="Owens G.L."/>
            <person name="Carrere S."/>
            <person name="Mayjonade B."/>
            <person name="Legrand L."/>
            <person name="Gill N."/>
            <person name="Kane N.C."/>
            <person name="Bowers J.E."/>
            <person name="Hubner S."/>
            <person name="Bellec A."/>
            <person name="Berard A."/>
            <person name="Berges H."/>
            <person name="Blanchet N."/>
            <person name="Boniface M.C."/>
            <person name="Brunel D."/>
            <person name="Catrice O."/>
            <person name="Chaidir N."/>
            <person name="Claudel C."/>
            <person name="Donnadieu C."/>
            <person name="Faraut T."/>
            <person name="Fievet G."/>
            <person name="Helmstetter N."/>
            <person name="King M."/>
            <person name="Knapp S.J."/>
            <person name="Lai Z."/>
            <person name="Le Paslier M.C."/>
            <person name="Lippi Y."/>
            <person name="Lorenzon L."/>
            <person name="Mandel J.R."/>
            <person name="Marage G."/>
            <person name="Marchand G."/>
            <person name="Marquand E."/>
            <person name="Bret-Mestries E."/>
            <person name="Morien E."/>
            <person name="Nambeesan S."/>
            <person name="Nguyen T."/>
            <person name="Pegot-Espagnet P."/>
            <person name="Pouilly N."/>
            <person name="Raftis F."/>
            <person name="Sallet E."/>
            <person name="Schiex T."/>
            <person name="Thomas J."/>
            <person name="Vandecasteele C."/>
            <person name="Vares D."/>
            <person name="Vear F."/>
            <person name="Vautrin S."/>
            <person name="Crespi M."/>
            <person name="Mangin B."/>
            <person name="Burke J.M."/>
            <person name="Salse J."/>
            <person name="Munos S."/>
            <person name="Vincourt P."/>
            <person name="Rieseberg L.H."/>
            <person name="Langlade N.B."/>
        </authorList>
    </citation>
    <scope>NUCLEOTIDE SEQUENCE</scope>
    <source>
        <tissue evidence="1">Leaves</tissue>
    </source>
</reference>
<name>A0A9K3MUV5_HELAN</name>
<reference evidence="1" key="2">
    <citation type="submission" date="2020-06" db="EMBL/GenBank/DDBJ databases">
        <title>Helianthus annuus Genome sequencing and assembly Release 2.</title>
        <authorList>
            <person name="Gouzy J."/>
            <person name="Langlade N."/>
            <person name="Munos S."/>
        </authorList>
    </citation>
    <scope>NUCLEOTIDE SEQUENCE</scope>
    <source>
        <tissue evidence="1">Leaves</tissue>
    </source>
</reference>
<evidence type="ECO:0000313" key="2">
    <source>
        <dbReference type="Proteomes" id="UP000215914"/>
    </source>
</evidence>
<dbReference type="EMBL" id="MNCJ02000327">
    <property type="protein sequence ID" value="KAF5777169.1"/>
    <property type="molecule type" value="Genomic_DNA"/>
</dbReference>
<dbReference type="Gramene" id="mRNA:HanXRQr2_Chr12g0532531">
    <property type="protein sequence ID" value="CDS:HanXRQr2_Chr12g0532531.1"/>
    <property type="gene ID" value="HanXRQr2_Chr12g0532531"/>
</dbReference>
<accession>A0A9K3MUV5</accession>
<dbReference type="Proteomes" id="UP000215914">
    <property type="component" value="Unassembled WGS sequence"/>
</dbReference>
<proteinExistence type="predicted"/>
<dbReference type="AlphaFoldDB" id="A0A9K3MUV5"/>
<organism evidence="1 2">
    <name type="scientific">Helianthus annuus</name>
    <name type="common">Common sunflower</name>
    <dbReference type="NCBI Taxonomy" id="4232"/>
    <lineage>
        <taxon>Eukaryota</taxon>
        <taxon>Viridiplantae</taxon>
        <taxon>Streptophyta</taxon>
        <taxon>Embryophyta</taxon>
        <taxon>Tracheophyta</taxon>
        <taxon>Spermatophyta</taxon>
        <taxon>Magnoliopsida</taxon>
        <taxon>eudicotyledons</taxon>
        <taxon>Gunneridae</taxon>
        <taxon>Pentapetalae</taxon>
        <taxon>asterids</taxon>
        <taxon>campanulids</taxon>
        <taxon>Asterales</taxon>
        <taxon>Asteraceae</taxon>
        <taxon>Asteroideae</taxon>
        <taxon>Heliantheae alliance</taxon>
        <taxon>Heliantheae</taxon>
        <taxon>Helianthus</taxon>
    </lineage>
</organism>
<comment type="caution">
    <text evidence="1">The sequence shown here is derived from an EMBL/GenBank/DDBJ whole genome shotgun (WGS) entry which is preliminary data.</text>
</comment>
<gene>
    <name evidence="1" type="ORF">HanXRQr2_Chr12g0532531</name>
</gene>